<dbReference type="InterPro" id="IPR050407">
    <property type="entry name" value="Geranylgeranyl_reductase"/>
</dbReference>
<dbReference type="EMBL" id="BAABGY010000001">
    <property type="protein sequence ID" value="GAA4319469.1"/>
    <property type="molecule type" value="Genomic_DNA"/>
</dbReference>
<dbReference type="SUPFAM" id="SSF51905">
    <property type="entry name" value="FAD/NAD(P)-binding domain"/>
    <property type="match status" value="1"/>
</dbReference>
<organism evidence="3 4">
    <name type="scientific">Flaviaesturariibacter amylovorans</name>
    <dbReference type="NCBI Taxonomy" id="1084520"/>
    <lineage>
        <taxon>Bacteria</taxon>
        <taxon>Pseudomonadati</taxon>
        <taxon>Bacteroidota</taxon>
        <taxon>Chitinophagia</taxon>
        <taxon>Chitinophagales</taxon>
        <taxon>Chitinophagaceae</taxon>
        <taxon>Flaviaestuariibacter</taxon>
    </lineage>
</organism>
<keyword evidence="1" id="KW-0812">Transmembrane</keyword>
<dbReference type="Proteomes" id="UP001501725">
    <property type="component" value="Unassembled WGS sequence"/>
</dbReference>
<keyword evidence="4" id="KW-1185">Reference proteome</keyword>
<feature type="domain" description="FAD-binding" evidence="2">
    <location>
        <begin position="7"/>
        <end position="327"/>
    </location>
</feature>
<dbReference type="PRINTS" id="PR00420">
    <property type="entry name" value="RNGMNOXGNASE"/>
</dbReference>
<evidence type="ECO:0000313" key="4">
    <source>
        <dbReference type="Proteomes" id="UP001501725"/>
    </source>
</evidence>
<evidence type="ECO:0000256" key="1">
    <source>
        <dbReference type="SAM" id="Phobius"/>
    </source>
</evidence>
<dbReference type="InterPro" id="IPR002938">
    <property type="entry name" value="FAD-bd"/>
</dbReference>
<dbReference type="RefSeq" id="WP_345252990.1">
    <property type="nucleotide sequence ID" value="NZ_BAABGY010000001.1"/>
</dbReference>
<evidence type="ECO:0000313" key="3">
    <source>
        <dbReference type="EMBL" id="GAA4319469.1"/>
    </source>
</evidence>
<accession>A0ABP8G921</accession>
<proteinExistence type="predicted"/>
<keyword evidence="1" id="KW-0472">Membrane</keyword>
<dbReference type="InterPro" id="IPR036188">
    <property type="entry name" value="FAD/NAD-bd_sf"/>
</dbReference>
<sequence>MDNTRTYDVAVIGGGLAGLSAALLLARAGWRTVLFEKGHYPAHKVCGEYVSHESWSFLQHLGIPLHELDLPSIDRLVLTAPNGSTFRTGLTMGGFGISRYRLDALLADAARAAGVTLLEGTRVEDVTQSDGFTLQVRSKDGVRETFRTKACCGAWGKKSNLDVQGGRAFLAAQDRRLNNFIGVKYHVETEWPQNAIGLHNFPGGYCGISRVEDDRYCLCYLARAAALRAHGGSLPRLEQEVLSVNPHLKKIFAGSTVLTPFPVTIAQVSFASKARVESGVLMLGDAAGMISPLCGNGMSIALHTGKIAAEGITAFLRGSCTRAAMESEYDRAWRRQFGPRLRRGRLLQRFFGGSAVSNAFVGLFRTVPALAGPVIRSTHGEVF</sequence>
<keyword evidence="1" id="KW-1133">Transmembrane helix</keyword>
<dbReference type="Pfam" id="PF01494">
    <property type="entry name" value="FAD_binding_3"/>
    <property type="match status" value="1"/>
</dbReference>
<dbReference type="PANTHER" id="PTHR42685:SF22">
    <property type="entry name" value="CONDITIONED MEDIUM FACTOR RECEPTOR 1"/>
    <property type="match status" value="1"/>
</dbReference>
<reference evidence="4" key="1">
    <citation type="journal article" date="2019" name="Int. J. Syst. Evol. Microbiol.">
        <title>The Global Catalogue of Microorganisms (GCM) 10K type strain sequencing project: providing services to taxonomists for standard genome sequencing and annotation.</title>
        <authorList>
            <consortium name="The Broad Institute Genomics Platform"/>
            <consortium name="The Broad Institute Genome Sequencing Center for Infectious Disease"/>
            <person name="Wu L."/>
            <person name="Ma J."/>
        </authorList>
    </citation>
    <scope>NUCLEOTIDE SEQUENCE [LARGE SCALE GENOMIC DNA]</scope>
    <source>
        <strain evidence="4">JCM 17919</strain>
    </source>
</reference>
<feature type="transmembrane region" description="Helical" evidence="1">
    <location>
        <begin position="6"/>
        <end position="26"/>
    </location>
</feature>
<evidence type="ECO:0000259" key="2">
    <source>
        <dbReference type="Pfam" id="PF01494"/>
    </source>
</evidence>
<name>A0ABP8G921_9BACT</name>
<dbReference type="PANTHER" id="PTHR42685">
    <property type="entry name" value="GERANYLGERANYL DIPHOSPHATE REDUCTASE"/>
    <property type="match status" value="1"/>
</dbReference>
<comment type="caution">
    <text evidence="3">The sequence shown here is derived from an EMBL/GenBank/DDBJ whole genome shotgun (WGS) entry which is preliminary data.</text>
</comment>
<dbReference type="Gene3D" id="3.50.50.60">
    <property type="entry name" value="FAD/NAD(P)-binding domain"/>
    <property type="match status" value="1"/>
</dbReference>
<gene>
    <name evidence="3" type="ORF">GCM10023184_04220</name>
</gene>
<protein>
    <submittedName>
        <fullName evidence="3">NAD(P)/FAD-dependent oxidoreductase</fullName>
    </submittedName>
</protein>